<dbReference type="PANTHER" id="PTHR21064:SF6">
    <property type="entry name" value="AMINOGLYCOSIDE PHOSPHOTRANSFERASE DOMAIN-CONTAINING PROTEIN"/>
    <property type="match status" value="1"/>
</dbReference>
<dbReference type="InterPro" id="IPR050249">
    <property type="entry name" value="Pseudomonas-type_ThrB"/>
</dbReference>
<dbReference type="PANTHER" id="PTHR21064">
    <property type="entry name" value="AMINOGLYCOSIDE PHOSPHOTRANSFERASE DOMAIN-CONTAINING PROTEIN-RELATED"/>
    <property type="match status" value="1"/>
</dbReference>
<dbReference type="SUPFAM" id="SSF56112">
    <property type="entry name" value="Protein kinase-like (PK-like)"/>
    <property type="match status" value="1"/>
</dbReference>
<dbReference type="Gene3D" id="3.30.200.20">
    <property type="entry name" value="Phosphorylase Kinase, domain 1"/>
    <property type="match status" value="1"/>
</dbReference>
<dbReference type="AlphaFoldDB" id="A0A7Y6C5D9"/>
<dbReference type="Proteomes" id="UP000526125">
    <property type="component" value="Unassembled WGS sequence"/>
</dbReference>
<protein>
    <submittedName>
        <fullName evidence="3">Phosphotransferase</fullName>
    </submittedName>
</protein>
<proteinExistence type="inferred from homology"/>
<dbReference type="RefSeq" id="WP_175399409.1">
    <property type="nucleotide sequence ID" value="NZ_JABMCB010000206.1"/>
</dbReference>
<keyword evidence="4" id="KW-1185">Reference proteome</keyword>
<sequence>MNCKFDEVIQHYFEDTEYTLRAVPFGLTNSTKVLEINGQRFVVRIYNRHIKTIEGIELESQVTALLAGAHTSFQVPNFLNTREGEKYVVLRDGSLAAITTFLEGKLPQLSDLERAKKFGSLVGEFSSEISVFPMEKNVYRGTSFTKMYEIHPLANRQSIRAFFASIPFEISEELFTFYQTMITDMENSNLDLEVLPQQFVHHDLLIYNLLAQLDEITGVLDFDFIGMDAAFMEVVISFNHMIQESGGSLEMMEAFLQGYSVKRKHSALEISYLPLLTQIYFIAVLHFYIGQYYAGATIEYNFAYMLNQFERNMNWLEKHDSKVKQLLHKYLV</sequence>
<evidence type="ECO:0000259" key="2">
    <source>
        <dbReference type="Pfam" id="PF01636"/>
    </source>
</evidence>
<accession>A0A7Y6C5D9</accession>
<keyword evidence="3" id="KW-0808">Transferase</keyword>
<dbReference type="Gene3D" id="3.90.1200.10">
    <property type="match status" value="1"/>
</dbReference>
<feature type="domain" description="Aminoglycoside phosphotransferase" evidence="2">
    <location>
        <begin position="20"/>
        <end position="259"/>
    </location>
</feature>
<gene>
    <name evidence="3" type="ORF">HP552_32180</name>
</gene>
<dbReference type="EMBL" id="JABMCB010000206">
    <property type="protein sequence ID" value="NUU79849.1"/>
    <property type="molecule type" value="Genomic_DNA"/>
</dbReference>
<dbReference type="Pfam" id="PF01636">
    <property type="entry name" value="APH"/>
    <property type="match status" value="1"/>
</dbReference>
<organism evidence="3 4">
    <name type="scientific">Paenibacillus xylanilyticus</name>
    <dbReference type="NCBI Taxonomy" id="248903"/>
    <lineage>
        <taxon>Bacteria</taxon>
        <taxon>Bacillati</taxon>
        <taxon>Bacillota</taxon>
        <taxon>Bacilli</taxon>
        <taxon>Bacillales</taxon>
        <taxon>Paenibacillaceae</taxon>
        <taxon>Paenibacillus</taxon>
    </lineage>
</organism>
<comment type="caution">
    <text evidence="3">The sequence shown here is derived from an EMBL/GenBank/DDBJ whole genome shotgun (WGS) entry which is preliminary data.</text>
</comment>
<name>A0A7Y6C5D9_9BACL</name>
<evidence type="ECO:0000313" key="4">
    <source>
        <dbReference type="Proteomes" id="UP000526125"/>
    </source>
</evidence>
<evidence type="ECO:0000313" key="3">
    <source>
        <dbReference type="EMBL" id="NUU79849.1"/>
    </source>
</evidence>
<comment type="similarity">
    <text evidence="1">Belongs to the pseudomonas-type ThrB family.</text>
</comment>
<reference evidence="3 4" key="1">
    <citation type="submission" date="2020-05" db="EMBL/GenBank/DDBJ databases">
        <title>Genome Sequencing of Type Strains.</title>
        <authorList>
            <person name="Lemaire J.F."/>
            <person name="Inderbitzin P."/>
            <person name="Gregorio O.A."/>
            <person name="Collins S.B."/>
            <person name="Wespe N."/>
            <person name="Knight-Connoni V."/>
        </authorList>
    </citation>
    <scope>NUCLEOTIDE SEQUENCE [LARGE SCALE GENOMIC DNA]</scope>
    <source>
        <strain evidence="3 4">LMG 21957</strain>
    </source>
</reference>
<dbReference type="InterPro" id="IPR002575">
    <property type="entry name" value="Aminoglycoside_PTrfase"/>
</dbReference>
<evidence type="ECO:0000256" key="1">
    <source>
        <dbReference type="ARBA" id="ARBA00038240"/>
    </source>
</evidence>
<dbReference type="InterPro" id="IPR011009">
    <property type="entry name" value="Kinase-like_dom_sf"/>
</dbReference>
<dbReference type="GO" id="GO:0019202">
    <property type="term" value="F:amino acid kinase activity"/>
    <property type="evidence" value="ECO:0007669"/>
    <property type="project" value="TreeGrafter"/>
</dbReference>